<dbReference type="GO" id="GO:1990281">
    <property type="term" value="C:efflux pump complex"/>
    <property type="evidence" value="ECO:0007669"/>
    <property type="project" value="TreeGrafter"/>
</dbReference>
<dbReference type="InterPro" id="IPR003423">
    <property type="entry name" value="OMP_efflux"/>
</dbReference>
<evidence type="ECO:0000256" key="1">
    <source>
        <dbReference type="ARBA" id="ARBA00004442"/>
    </source>
</evidence>
<proteinExistence type="inferred from homology"/>
<evidence type="ECO:0000256" key="4">
    <source>
        <dbReference type="ARBA" id="ARBA00022452"/>
    </source>
</evidence>
<comment type="subcellular location">
    <subcellularLocation>
        <location evidence="1">Cell outer membrane</location>
    </subcellularLocation>
</comment>
<comment type="caution">
    <text evidence="10">The sequence shown here is derived from an EMBL/GenBank/DDBJ whole genome shotgun (WGS) entry which is preliminary data.</text>
</comment>
<organism evidence="10 12">
    <name type="scientific">Mucilaginibacter lappiensis</name>
    <dbReference type="NCBI Taxonomy" id="354630"/>
    <lineage>
        <taxon>Bacteria</taxon>
        <taxon>Pseudomonadati</taxon>
        <taxon>Bacteroidota</taxon>
        <taxon>Sphingobacteriia</taxon>
        <taxon>Sphingobacteriales</taxon>
        <taxon>Sphingobacteriaceae</taxon>
        <taxon>Mucilaginibacter</taxon>
    </lineage>
</organism>
<dbReference type="AlphaFoldDB" id="A0A841JM95"/>
<keyword evidence="6" id="KW-0472">Membrane</keyword>
<dbReference type="OrthoDB" id="654853at2"/>
<evidence type="ECO:0000313" key="12">
    <source>
        <dbReference type="Proteomes" id="UP000548326"/>
    </source>
</evidence>
<dbReference type="PANTHER" id="PTHR30026:SF20">
    <property type="entry name" value="OUTER MEMBRANE PROTEIN TOLC"/>
    <property type="match status" value="1"/>
</dbReference>
<dbReference type="InterPro" id="IPR051906">
    <property type="entry name" value="TolC-like"/>
</dbReference>
<evidence type="ECO:0000256" key="7">
    <source>
        <dbReference type="ARBA" id="ARBA00023237"/>
    </source>
</evidence>
<dbReference type="Proteomes" id="UP000541583">
    <property type="component" value="Unassembled WGS sequence"/>
</dbReference>
<dbReference type="Proteomes" id="UP000548326">
    <property type="component" value="Unassembled WGS sequence"/>
</dbReference>
<comment type="similarity">
    <text evidence="2">Belongs to the outer membrane factor (OMF) (TC 1.B.17) family.</text>
</comment>
<evidence type="ECO:0000256" key="6">
    <source>
        <dbReference type="ARBA" id="ARBA00023136"/>
    </source>
</evidence>
<reference evidence="11 12" key="1">
    <citation type="submission" date="2020-08" db="EMBL/GenBank/DDBJ databases">
        <title>Genomic Encyclopedia of Type Strains, Phase IV (KMG-V): Genome sequencing to study the core and pangenomes of soil and plant-associated prokaryotes.</title>
        <authorList>
            <person name="Whitman W."/>
        </authorList>
    </citation>
    <scope>NUCLEOTIDE SEQUENCE [LARGE SCALE GENOMIC DNA]</scope>
    <source>
        <strain evidence="9 11">ANJLi2</strain>
        <strain evidence="10 12">MP601</strain>
    </source>
</reference>
<evidence type="ECO:0000256" key="5">
    <source>
        <dbReference type="ARBA" id="ARBA00022692"/>
    </source>
</evidence>
<evidence type="ECO:0000313" key="11">
    <source>
        <dbReference type="Proteomes" id="UP000541583"/>
    </source>
</evidence>
<dbReference type="Pfam" id="PF02321">
    <property type="entry name" value="OEP"/>
    <property type="match status" value="1"/>
</dbReference>
<name>A0A841JM95_9SPHI</name>
<dbReference type="Gene3D" id="1.20.1600.10">
    <property type="entry name" value="Outer membrane efflux proteins (OEP)"/>
    <property type="match status" value="1"/>
</dbReference>
<dbReference type="GO" id="GO:0015288">
    <property type="term" value="F:porin activity"/>
    <property type="evidence" value="ECO:0007669"/>
    <property type="project" value="TreeGrafter"/>
</dbReference>
<dbReference type="EMBL" id="JACHCB010000008">
    <property type="protein sequence ID" value="MBB6110545.1"/>
    <property type="molecule type" value="Genomic_DNA"/>
</dbReference>
<keyword evidence="4" id="KW-1134">Transmembrane beta strand</keyword>
<gene>
    <name evidence="10" type="ORF">HDF22_005543</name>
    <name evidence="9" type="ORF">HDF23_003304</name>
</gene>
<evidence type="ECO:0000256" key="2">
    <source>
        <dbReference type="ARBA" id="ARBA00007613"/>
    </source>
</evidence>
<keyword evidence="7" id="KW-0998">Cell outer membrane</keyword>
<keyword evidence="3" id="KW-0813">Transport</keyword>
<evidence type="ECO:0000313" key="10">
    <source>
        <dbReference type="EMBL" id="MBB6131392.1"/>
    </source>
</evidence>
<dbReference type="GO" id="GO:0015562">
    <property type="term" value="F:efflux transmembrane transporter activity"/>
    <property type="evidence" value="ECO:0007669"/>
    <property type="project" value="InterPro"/>
</dbReference>
<feature type="signal peptide" evidence="8">
    <location>
        <begin position="1"/>
        <end position="23"/>
    </location>
</feature>
<keyword evidence="5" id="KW-0812">Transmembrane</keyword>
<protein>
    <submittedName>
        <fullName evidence="10">Outer membrane protein TolC</fullName>
    </submittedName>
</protein>
<dbReference type="SUPFAM" id="SSF56954">
    <property type="entry name" value="Outer membrane efflux proteins (OEP)"/>
    <property type="match status" value="1"/>
</dbReference>
<sequence>MYNLPSKQLLLFLGVLFVYQAQAQQKVLNIKDAEQMALANYGTIKSKANQLNAAKAYLKETRTEYLPDVSISAQQDYGTANGQNGPLYGYRGLSVASSGPAQANQNWNAAFGSLYLSNVSWDFFSFGKSHERIKVQKNIVNREQADLGQEQFQHEVRVASTYLNLLAAQQLAKAQQDNLNRAIDLQKVVVARVKNGLNPGVDSALANAEVSNAKISLTNTEQTVQDQSNQLSVYLGIPAQDFLLDSAFVTKLPTTLEALSSVQLADHPQLRYLQNRIGVSDEQAKYLKTFSYPTFTLFGVYQGRGSGFNYDYTTNPNSVNSSYGAGANPTRYNYLFGVAMVWNITSPFRVHYQVQSQKYTSEQFKNDYDLVEQQLTAQLALAQTRIGNSLKNYREVPVEVSAASDAYKQKYTLYKNGLANIVDFTQALYTLNRAEVDRYIALNNVWQALLFKSAATGDFGIFINNF</sequence>
<evidence type="ECO:0000256" key="3">
    <source>
        <dbReference type="ARBA" id="ARBA00022448"/>
    </source>
</evidence>
<feature type="chain" id="PRO_5032884321" evidence="8">
    <location>
        <begin position="24"/>
        <end position="466"/>
    </location>
</feature>
<evidence type="ECO:0000313" key="9">
    <source>
        <dbReference type="EMBL" id="MBB6110545.1"/>
    </source>
</evidence>
<evidence type="ECO:0000256" key="8">
    <source>
        <dbReference type="SAM" id="SignalP"/>
    </source>
</evidence>
<dbReference type="GO" id="GO:0009279">
    <property type="term" value="C:cell outer membrane"/>
    <property type="evidence" value="ECO:0007669"/>
    <property type="project" value="UniProtKB-SubCell"/>
</dbReference>
<dbReference type="RefSeq" id="WP_076374075.1">
    <property type="nucleotide sequence ID" value="NZ_FTMG01000007.1"/>
</dbReference>
<keyword evidence="11" id="KW-1185">Reference proteome</keyword>
<accession>A0A841JM95</accession>
<dbReference type="PANTHER" id="PTHR30026">
    <property type="entry name" value="OUTER MEMBRANE PROTEIN TOLC"/>
    <property type="match status" value="1"/>
</dbReference>
<dbReference type="EMBL" id="JACHCA010000023">
    <property type="protein sequence ID" value="MBB6131392.1"/>
    <property type="molecule type" value="Genomic_DNA"/>
</dbReference>
<keyword evidence="8" id="KW-0732">Signal</keyword>